<feature type="compositionally biased region" description="Acidic residues" evidence="1">
    <location>
        <begin position="28"/>
        <end position="37"/>
    </location>
</feature>
<keyword evidence="4" id="KW-1185">Reference proteome</keyword>
<protein>
    <recommendedName>
        <fullName evidence="5">SMP-30/Gluconolactonase/LRE-like region domain-containing protein</fullName>
    </recommendedName>
</protein>
<evidence type="ECO:0000256" key="1">
    <source>
        <dbReference type="SAM" id="MobiDB-lite"/>
    </source>
</evidence>
<keyword evidence="2" id="KW-0472">Membrane</keyword>
<reference evidence="4" key="1">
    <citation type="submission" date="2023-07" db="EMBL/GenBank/DDBJ databases">
        <title>Novel species in the genus Lipingzhangella isolated from Sambhar Salt Lake.</title>
        <authorList>
            <person name="Jiya N."/>
            <person name="Kajale S."/>
            <person name="Sharma A."/>
        </authorList>
    </citation>
    <scope>NUCLEOTIDE SEQUENCE [LARGE SCALE GENOMIC DNA]</scope>
    <source>
        <strain evidence="4">LS1_29</strain>
    </source>
</reference>
<keyword evidence="2" id="KW-1133">Transmembrane helix</keyword>
<dbReference type="SUPFAM" id="SSF63829">
    <property type="entry name" value="Calcium-dependent phosphotriesterase"/>
    <property type="match status" value="1"/>
</dbReference>
<dbReference type="EMBL" id="JAVLVT010000003">
    <property type="protein sequence ID" value="MDS1270506.1"/>
    <property type="molecule type" value="Genomic_DNA"/>
</dbReference>
<proteinExistence type="predicted"/>
<dbReference type="Proteomes" id="UP001250214">
    <property type="component" value="Unassembled WGS sequence"/>
</dbReference>
<evidence type="ECO:0000256" key="2">
    <source>
        <dbReference type="SAM" id="Phobius"/>
    </source>
</evidence>
<organism evidence="3 4">
    <name type="scientific">Lipingzhangella rawalii</name>
    <dbReference type="NCBI Taxonomy" id="2055835"/>
    <lineage>
        <taxon>Bacteria</taxon>
        <taxon>Bacillati</taxon>
        <taxon>Actinomycetota</taxon>
        <taxon>Actinomycetes</taxon>
        <taxon>Streptosporangiales</taxon>
        <taxon>Nocardiopsidaceae</taxon>
        <taxon>Lipingzhangella</taxon>
    </lineage>
</organism>
<feature type="transmembrane region" description="Helical" evidence="2">
    <location>
        <begin position="121"/>
        <end position="138"/>
    </location>
</feature>
<sequence length="147" mass="15583">MDEDDRVYLASSHGVRMVRPDGTIDTIVDSESEEDDSTTTRSPPDALALDPHGNLYFTQPSTNQVQVVVRPADMGSMSGTQVALIALGALGLVALLAAVGLRDQLDTLARNPRRIPGAVGTLPVLALTTCLVDGLSCLERRLGRTEA</sequence>
<dbReference type="Gene3D" id="2.120.10.30">
    <property type="entry name" value="TolB, C-terminal domain"/>
    <property type="match status" value="1"/>
</dbReference>
<evidence type="ECO:0000313" key="3">
    <source>
        <dbReference type="EMBL" id="MDS1270506.1"/>
    </source>
</evidence>
<evidence type="ECO:0008006" key="5">
    <source>
        <dbReference type="Google" id="ProtNLM"/>
    </source>
</evidence>
<dbReference type="InterPro" id="IPR011042">
    <property type="entry name" value="6-blade_b-propeller_TolB-like"/>
</dbReference>
<gene>
    <name evidence="3" type="ORF">RIF23_09380</name>
</gene>
<accession>A0ABU2H5C5</accession>
<keyword evidence="2" id="KW-0812">Transmembrane</keyword>
<dbReference type="RefSeq" id="WP_310912011.1">
    <property type="nucleotide sequence ID" value="NZ_JAVLVT010000003.1"/>
</dbReference>
<comment type="caution">
    <text evidence="3">The sequence shown here is derived from an EMBL/GenBank/DDBJ whole genome shotgun (WGS) entry which is preliminary data.</text>
</comment>
<feature type="transmembrane region" description="Helical" evidence="2">
    <location>
        <begin position="82"/>
        <end position="101"/>
    </location>
</feature>
<feature type="region of interest" description="Disordered" evidence="1">
    <location>
        <begin position="20"/>
        <end position="48"/>
    </location>
</feature>
<evidence type="ECO:0000313" key="4">
    <source>
        <dbReference type="Proteomes" id="UP001250214"/>
    </source>
</evidence>
<name>A0ABU2H5C5_9ACTN</name>